<proteinExistence type="predicted"/>
<gene>
    <name evidence="1" type="ORF">H9786_13200</name>
</gene>
<reference evidence="1" key="1">
    <citation type="journal article" date="2021" name="PeerJ">
        <title>Extensive microbial diversity within the chicken gut microbiome revealed by metagenomics and culture.</title>
        <authorList>
            <person name="Gilroy R."/>
            <person name="Ravi A."/>
            <person name="Getino M."/>
            <person name="Pursley I."/>
            <person name="Horton D.L."/>
            <person name="Alikhan N.F."/>
            <person name="Baker D."/>
            <person name="Gharbi K."/>
            <person name="Hall N."/>
            <person name="Watson M."/>
            <person name="Adriaenssens E.M."/>
            <person name="Foster-Nyarko E."/>
            <person name="Jarju S."/>
            <person name="Secka A."/>
            <person name="Antonio M."/>
            <person name="Oren A."/>
            <person name="Chaudhuri R.R."/>
            <person name="La Ragione R."/>
            <person name="Hildebrand F."/>
            <person name="Pallen M.J."/>
        </authorList>
    </citation>
    <scope>NUCLEOTIDE SEQUENCE</scope>
    <source>
        <strain evidence="1">ChiHjej13B12-24818</strain>
    </source>
</reference>
<reference evidence="1" key="2">
    <citation type="submission" date="2021-04" db="EMBL/GenBank/DDBJ databases">
        <authorList>
            <person name="Gilroy R."/>
        </authorList>
    </citation>
    <scope>NUCLEOTIDE SEQUENCE</scope>
    <source>
        <strain evidence="1">ChiHjej13B12-24818</strain>
    </source>
</reference>
<organism evidence="1 2">
    <name type="scientific">Candidatus Brachybacterium merdavium</name>
    <dbReference type="NCBI Taxonomy" id="2838513"/>
    <lineage>
        <taxon>Bacteria</taxon>
        <taxon>Bacillati</taxon>
        <taxon>Actinomycetota</taxon>
        <taxon>Actinomycetes</taxon>
        <taxon>Micrococcales</taxon>
        <taxon>Dermabacteraceae</taxon>
        <taxon>Brachybacterium</taxon>
    </lineage>
</organism>
<evidence type="ECO:0000313" key="1">
    <source>
        <dbReference type="EMBL" id="HJB11456.1"/>
    </source>
</evidence>
<comment type="caution">
    <text evidence="1">The sequence shown here is derived from an EMBL/GenBank/DDBJ whole genome shotgun (WGS) entry which is preliminary data.</text>
</comment>
<dbReference type="AlphaFoldDB" id="A0A9D2LF62"/>
<dbReference type="Pfam" id="PF19866">
    <property type="entry name" value="DUF6339"/>
    <property type="match status" value="1"/>
</dbReference>
<protein>
    <submittedName>
        <fullName evidence="1">Uncharacterized protein</fullName>
    </submittedName>
</protein>
<evidence type="ECO:0000313" key="2">
    <source>
        <dbReference type="Proteomes" id="UP000823823"/>
    </source>
</evidence>
<dbReference type="EMBL" id="DWZH01000103">
    <property type="protein sequence ID" value="HJB11456.1"/>
    <property type="molecule type" value="Genomic_DNA"/>
</dbReference>
<name>A0A9D2LF62_9MICO</name>
<dbReference type="InterPro" id="IPR045920">
    <property type="entry name" value="DUF6339"/>
</dbReference>
<dbReference type="Proteomes" id="UP000823823">
    <property type="component" value="Unassembled WGS sequence"/>
</dbReference>
<accession>A0A9D2LF62</accession>
<sequence length="209" mass="23812">MSVGRLRELHRSLKQVLDSVPEHGRDADRKFDAVAGRFLVDWFATDGRNQASNPEIWPYLTILVLPDLAVRRFGPDSTGRLPKDRYLSGRRNIFYRAYLRSWILGDLLSDPELPLYEDDLVGLVDRNLSADHRVARIIADQIRSLSGNENRREIVRNGLKAIQYELRVTDLSSLDDSGIRTAVSLAFHGPDFQHTDVFTRNASEAPAWL</sequence>